<dbReference type="GO" id="GO:0032574">
    <property type="term" value="F:5'-3' RNA helicase activity"/>
    <property type="evidence" value="ECO:0007669"/>
    <property type="project" value="InterPro"/>
</dbReference>
<keyword evidence="7" id="KW-0347">Helicase</keyword>
<dbReference type="GO" id="GO:0031047">
    <property type="term" value="P:regulatory ncRNA-mediated gene silencing"/>
    <property type="evidence" value="ECO:0007669"/>
    <property type="project" value="UniProtKB-KW"/>
</dbReference>
<dbReference type="Pfam" id="PF16188">
    <property type="entry name" value="Peptidase_M24_C"/>
    <property type="match status" value="1"/>
</dbReference>
<feature type="region of interest" description="Disordered" evidence="11">
    <location>
        <begin position="772"/>
        <end position="827"/>
    </location>
</feature>
<keyword evidence="9" id="KW-0943">RNA-mediated gene silencing</keyword>
<evidence type="ECO:0000256" key="6">
    <source>
        <dbReference type="ARBA" id="ARBA00022801"/>
    </source>
</evidence>
<evidence type="ECO:0000256" key="11">
    <source>
        <dbReference type="SAM" id="MobiDB-lite"/>
    </source>
</evidence>
<keyword evidence="14" id="KW-1185">Reference proteome</keyword>
<reference evidence="13 14" key="1">
    <citation type="submission" date="2019-02" db="EMBL/GenBank/DDBJ databases">
        <title>Genome sequencing of the rare red list fungi Dentipellis fragilis.</title>
        <authorList>
            <person name="Buettner E."/>
            <person name="Kellner H."/>
        </authorList>
    </citation>
    <scope>NUCLEOTIDE SEQUENCE [LARGE SCALE GENOMIC DNA]</scope>
    <source>
        <strain evidence="13 14">DSM 105465</strain>
    </source>
</reference>
<accession>A0A4Y9ZBD5</accession>
<evidence type="ECO:0000256" key="1">
    <source>
        <dbReference type="ARBA" id="ARBA00001936"/>
    </source>
</evidence>
<sequence length="1869" mass="208206">MLTSAFRAGRSKLLYPVLTRFAPFRFYNSPVNMGSGAQTVNTSDRLSALRRFMAEKPVDAYVVPSEDQRDEYPAECDERRAFISGFNGSAGTAIVTKENAYLFTDGRYFLQAEQQLDKNWTLMKQGLPDVPTWQDFINKKLPNSDRVGIDPELISATDAKSFTDVKFTFSENLVDKVWVESRPPRPKETVFPLEVKFSGESHVDKLAKLRNELQKKDAGAMVVTMLDEVAWLFNLRGSDIAFNPVFFGYAVVTAEKAVLFIDPAQVNEAVRSHLGLHVELKSYTDFWSYLKGLAASLRPSSAGSPPQVLLGDKASVAVAEAVGQSHITIARSPVADLKALKNETEVAGFRASHIRDGAALARYFAWLEEQLNAGKTLTESEAADQLEKYRSEQDLFKGLSFPTISATGPNGAIIHYQPDPNDCAVVKKEQIYLCDSGAQFMDGTTDVTRTWHFGTPTDEEKRAFTRVLQGHIAIDTAVFPNGTSGYIIDTWARRALWKDGLDYRHGTGHGVGHFLNVHEGPQGIGTRIAYNSTPLKPGMTVSNEPGYYADGRFGIRIENVVVVREVHTPHNFGGKGFLGFEHVTMCPIHKNLIDAELLSINERDWLNEYHQEVLEKVAPLLKNDERALAWLQREYEVSNVCTDKSRWPVWIRMNAFPSIHGDSRAPPPRSCLSARSSLALGLFFTVTVPRLSVSWSTVWEYNHRGVSLAYIAIVLLVRAAQLNFALLLPTTTITTIPQHFHPYYFALVLSLNVMVSVIMHCDLCNARVSSTNWDEHERGRRHRRNEATTATLVPVQTPSPTPSDSTALQTPPTGNNGHINEPGIVDGLQEDDALNGQITLHNTEDADDEHQDLADDIDGDGDHPNVPTNLVVSDEDGLDFGEVGRAGDRGQFPSTTKTITITRTNWHPGIKLVDIKIWSNSRAARQCFSAELGEGSSQWVKHGRPRTVLLSFNPSRDGYFRATVRLTFISNGSQFIINRALTGTAAHPLYRPPTSVVSLRPPTWTRTRWSKLLPEYELPAELAATVALPNPEQHEDKIRRIANIMVPSALTMDTYVSRFHALLHIEEVAQQRHLQETMIPDVDVKAKHPRYEATFSESEDQELPDAGMVGDYVLLDDCFSDMCYEGRVHARRQLYNNRTNRHEITLVLRMPEAFTIHHGSIFNLRFKLNRIPLQRAHHALAQPCHLRRLLFPTRSDEPNEPRTAVDREELELYNRAVENDDQQLQAVLEILQRPRGNVPLIIFGPPGTGKTTTIVECILQLLLHNPSSHILVCTPSNSAADLLTARLAVHLDKVALFRLNAFSRSPDDIANAHRPAVLERSLRNDHNVFAMPSGKDIAKFRVVVCTCCTAGALTRAGVSRGHFGWIFIDEAAQATEPEAMVPIRGMVGEKTDVVLVGDPKQLRPVIMSMCAKPKLGISYLERLIGMRDVYDFGEGSGEDGRGNDPPPPKNVVQLQQNRRSQAAIIAFSNSLFYEDALRARADLTTTRSLLHSAVLPNREFPIMFHGIKGREEQRKLSKSFYNTVEAQQVLQYCQTLLGDHERPVSPEEIGIISPYKAQVRYIKSMLRGARIEGVTVGSVEQFQGQERRVIILSTTRSNFNRNKKAFGFLNDPHRLNVALTRAQAMLIVIGDPTVLGQDLLWRTFLNYVHKRGGRMGESNNVFGLRKFACDSKSPLETMACRVSAAASWPTQPSNCCLLSLAAGYPRRSRSTAPNAGHADSKSTRDFYTEDDLNLEPPNFAADDYLCFACLMASWSSRSPLIDVIVKHAAAGPAIRRPGAGEGALFRLADETFSHHQTIDLGRFLAAFGRTIFANLDFWLKTPSALAARTREAGSHIMEITTTQPASHVTTPSTSLQATGRCEASLRDDH</sequence>
<dbReference type="SUPFAM" id="SSF55920">
    <property type="entry name" value="Creatinase/aminopeptidase"/>
    <property type="match status" value="1"/>
</dbReference>
<dbReference type="GO" id="GO:0070006">
    <property type="term" value="F:metalloaminopeptidase activity"/>
    <property type="evidence" value="ECO:0007669"/>
    <property type="project" value="InterPro"/>
</dbReference>
<feature type="compositionally biased region" description="Polar residues" evidence="11">
    <location>
        <begin position="1842"/>
        <end position="1857"/>
    </location>
</feature>
<organism evidence="13 14">
    <name type="scientific">Dentipellis fragilis</name>
    <dbReference type="NCBI Taxonomy" id="205917"/>
    <lineage>
        <taxon>Eukaryota</taxon>
        <taxon>Fungi</taxon>
        <taxon>Dikarya</taxon>
        <taxon>Basidiomycota</taxon>
        <taxon>Agaricomycotina</taxon>
        <taxon>Agaricomycetes</taxon>
        <taxon>Russulales</taxon>
        <taxon>Hericiaceae</taxon>
        <taxon>Dentipellis</taxon>
    </lineage>
</organism>
<dbReference type="InterPro" id="IPR000994">
    <property type="entry name" value="Pept_M24"/>
</dbReference>
<feature type="compositionally biased region" description="Acidic residues" evidence="11">
    <location>
        <begin position="845"/>
        <end position="859"/>
    </location>
</feature>
<dbReference type="SMART" id="SM00382">
    <property type="entry name" value="AAA"/>
    <property type="match status" value="1"/>
</dbReference>
<evidence type="ECO:0000256" key="5">
    <source>
        <dbReference type="ARBA" id="ARBA00022741"/>
    </source>
</evidence>
<evidence type="ECO:0000256" key="10">
    <source>
        <dbReference type="ARBA" id="ARBA00023211"/>
    </source>
</evidence>
<evidence type="ECO:0000256" key="8">
    <source>
        <dbReference type="ARBA" id="ARBA00022840"/>
    </source>
</evidence>
<dbReference type="CDD" id="cd01085">
    <property type="entry name" value="APP"/>
    <property type="match status" value="1"/>
</dbReference>
<dbReference type="GO" id="GO:0005524">
    <property type="term" value="F:ATP binding"/>
    <property type="evidence" value="ECO:0007669"/>
    <property type="project" value="UniProtKB-KW"/>
</dbReference>
<dbReference type="InterPro" id="IPR033740">
    <property type="entry name" value="Pept_M24B"/>
</dbReference>
<dbReference type="Gene3D" id="3.40.50.300">
    <property type="entry name" value="P-loop containing nucleotide triphosphate hydrolases"/>
    <property type="match status" value="2"/>
</dbReference>
<evidence type="ECO:0000256" key="3">
    <source>
        <dbReference type="ARBA" id="ARBA00008766"/>
    </source>
</evidence>
<keyword evidence="4" id="KW-0479">Metal-binding</keyword>
<feature type="region of interest" description="Disordered" evidence="11">
    <location>
        <begin position="1842"/>
        <end position="1869"/>
    </location>
</feature>
<dbReference type="OrthoDB" id="9995434at2759"/>
<dbReference type="GO" id="GO:0005737">
    <property type="term" value="C:cytoplasm"/>
    <property type="evidence" value="ECO:0007669"/>
    <property type="project" value="UniProtKB-ARBA"/>
</dbReference>
<dbReference type="InterPro" id="IPR041677">
    <property type="entry name" value="DNA2/NAM7_AAA_11"/>
</dbReference>
<evidence type="ECO:0000256" key="7">
    <source>
        <dbReference type="ARBA" id="ARBA00022806"/>
    </source>
</evidence>
<evidence type="ECO:0000256" key="9">
    <source>
        <dbReference type="ARBA" id="ARBA00023158"/>
    </source>
</evidence>
<name>A0A4Y9ZBD5_9AGAM</name>
<dbReference type="Proteomes" id="UP000298327">
    <property type="component" value="Unassembled WGS sequence"/>
</dbReference>
<dbReference type="Pfam" id="PF16189">
    <property type="entry name" value="Creatinase_N_2"/>
    <property type="match status" value="1"/>
</dbReference>
<dbReference type="GO" id="GO:0046872">
    <property type="term" value="F:metal ion binding"/>
    <property type="evidence" value="ECO:0007669"/>
    <property type="project" value="UniProtKB-KW"/>
</dbReference>
<gene>
    <name evidence="13" type="ORF">EVG20_g1690</name>
</gene>
<dbReference type="SUPFAM" id="SSF53092">
    <property type="entry name" value="Creatinase/prolidase N-terminal domain"/>
    <property type="match status" value="2"/>
</dbReference>
<dbReference type="InterPro" id="IPR027417">
    <property type="entry name" value="P-loop_NTPase"/>
</dbReference>
<evidence type="ECO:0000259" key="12">
    <source>
        <dbReference type="SMART" id="SM00382"/>
    </source>
</evidence>
<comment type="caution">
    <text evidence="13">The sequence shown here is derived from an EMBL/GenBank/DDBJ whole genome shotgun (WGS) entry which is preliminary data.</text>
</comment>
<dbReference type="InterPro" id="IPR029149">
    <property type="entry name" value="Creatin/AminoP/Spt16_N"/>
</dbReference>
<dbReference type="FunFam" id="3.90.230.10:FF:000007">
    <property type="entry name" value="Xaa-Pro aminopeptidase P"/>
    <property type="match status" value="1"/>
</dbReference>
<dbReference type="PANTHER" id="PTHR43763">
    <property type="entry name" value="XAA-PRO AMINOPEPTIDASE 1"/>
    <property type="match status" value="1"/>
</dbReference>
<feature type="domain" description="AAA+ ATPase" evidence="12">
    <location>
        <begin position="1236"/>
        <end position="1421"/>
    </location>
</feature>
<comment type="similarity">
    <text evidence="2">Belongs to the DNA2/NAM7 helicase family.</text>
</comment>
<evidence type="ECO:0000313" key="14">
    <source>
        <dbReference type="Proteomes" id="UP000298327"/>
    </source>
</evidence>
<protein>
    <recommendedName>
        <fullName evidence="12">AAA+ ATPase domain-containing protein</fullName>
    </recommendedName>
</protein>
<dbReference type="STRING" id="205917.A0A4Y9ZBD5"/>
<dbReference type="InterPro" id="IPR026122">
    <property type="entry name" value="MOV-10/SDE3_DEXXQ/H-box"/>
</dbReference>
<keyword evidence="8" id="KW-0067">ATP-binding</keyword>
<dbReference type="InterPro" id="IPR000587">
    <property type="entry name" value="Creatinase_N"/>
</dbReference>
<keyword evidence="6" id="KW-0378">Hydrolase</keyword>
<evidence type="ECO:0000256" key="4">
    <source>
        <dbReference type="ARBA" id="ARBA00022723"/>
    </source>
</evidence>
<dbReference type="InterPro" id="IPR036005">
    <property type="entry name" value="Creatinase/aminopeptidase-like"/>
</dbReference>
<dbReference type="GO" id="GO:0003723">
    <property type="term" value="F:RNA binding"/>
    <property type="evidence" value="ECO:0007669"/>
    <property type="project" value="InterPro"/>
</dbReference>
<keyword evidence="10" id="KW-0464">Manganese</keyword>
<proteinExistence type="inferred from homology"/>
<comment type="similarity">
    <text evidence="3">Belongs to the peptidase M24B family.</text>
</comment>
<dbReference type="CDD" id="cd18038">
    <property type="entry name" value="DEXXQc_Helz-like"/>
    <property type="match status" value="1"/>
</dbReference>
<comment type="cofactor">
    <cofactor evidence="1">
        <name>Mn(2+)</name>
        <dbReference type="ChEBI" id="CHEBI:29035"/>
    </cofactor>
</comment>
<dbReference type="PANTHER" id="PTHR43763:SF6">
    <property type="entry name" value="XAA-PRO AMINOPEPTIDASE 1"/>
    <property type="match status" value="1"/>
</dbReference>
<dbReference type="InterPro" id="IPR003593">
    <property type="entry name" value="AAA+_ATPase"/>
</dbReference>
<dbReference type="EMBL" id="SEOQ01000057">
    <property type="protein sequence ID" value="TFY71297.1"/>
    <property type="molecule type" value="Genomic_DNA"/>
</dbReference>
<dbReference type="SUPFAM" id="SSF52540">
    <property type="entry name" value="P-loop containing nucleoside triphosphate hydrolases"/>
    <property type="match status" value="1"/>
</dbReference>
<feature type="compositionally biased region" description="Polar residues" evidence="11">
    <location>
        <begin position="787"/>
        <end position="818"/>
    </location>
</feature>
<evidence type="ECO:0000313" key="13">
    <source>
        <dbReference type="EMBL" id="TFY71297.1"/>
    </source>
</evidence>
<dbReference type="Gene3D" id="3.40.350.10">
    <property type="entry name" value="Creatinase/prolidase N-terminal domain"/>
    <property type="match status" value="2"/>
</dbReference>
<feature type="region of interest" description="Disordered" evidence="11">
    <location>
        <begin position="843"/>
        <end position="864"/>
    </location>
</feature>
<evidence type="ECO:0000256" key="2">
    <source>
        <dbReference type="ARBA" id="ARBA00007913"/>
    </source>
</evidence>
<dbReference type="InterPro" id="IPR047187">
    <property type="entry name" value="SF1_C_Upf1"/>
</dbReference>
<dbReference type="FunFam" id="3.40.50.300:FF:000326">
    <property type="entry name" value="P-loop containing nucleoside triphosphate hydrolase"/>
    <property type="match status" value="1"/>
</dbReference>
<dbReference type="Gene3D" id="3.90.230.10">
    <property type="entry name" value="Creatinase/methionine aminopeptidase superfamily"/>
    <property type="match status" value="1"/>
</dbReference>
<dbReference type="CDD" id="cd18808">
    <property type="entry name" value="SF1_C_Upf1"/>
    <property type="match status" value="1"/>
</dbReference>
<dbReference type="InterPro" id="IPR032416">
    <property type="entry name" value="Peptidase_M24_C"/>
</dbReference>
<dbReference type="Pfam" id="PF13087">
    <property type="entry name" value="AAA_12"/>
    <property type="match status" value="1"/>
</dbReference>
<dbReference type="FunFam" id="3.40.350.10:FF:000003">
    <property type="entry name" value="Xaa-pro aminopeptidase P"/>
    <property type="match status" value="1"/>
</dbReference>
<dbReference type="Pfam" id="PF13086">
    <property type="entry name" value="AAA_11"/>
    <property type="match status" value="2"/>
</dbReference>
<dbReference type="InterPro" id="IPR050422">
    <property type="entry name" value="X-Pro_aminopeptidase_P"/>
</dbReference>
<dbReference type="GO" id="GO:0005694">
    <property type="term" value="C:chromosome"/>
    <property type="evidence" value="ECO:0007669"/>
    <property type="project" value="UniProtKB-ARBA"/>
</dbReference>
<dbReference type="InterPro" id="IPR041679">
    <property type="entry name" value="DNA2/NAM7-like_C"/>
</dbReference>
<dbReference type="Pfam" id="PF00557">
    <property type="entry name" value="Peptidase_M24"/>
    <property type="match status" value="1"/>
</dbReference>
<keyword evidence="5" id="KW-0547">Nucleotide-binding</keyword>
<dbReference type="Pfam" id="PF01321">
    <property type="entry name" value="Creatinase_N"/>
    <property type="match status" value="1"/>
</dbReference>